<dbReference type="SMART" id="SM00884">
    <property type="entry name" value="Cullin_Nedd8"/>
    <property type="match status" value="1"/>
</dbReference>
<dbReference type="InterPro" id="IPR036388">
    <property type="entry name" value="WH-like_DNA-bd_sf"/>
</dbReference>
<evidence type="ECO:0000256" key="4">
    <source>
        <dbReference type="PROSITE-ProRule" id="PRU00330"/>
    </source>
</evidence>
<dbReference type="InterPro" id="IPR016159">
    <property type="entry name" value="Cullin_repeat-like_dom_sf"/>
</dbReference>
<dbReference type="EMBL" id="HG937693">
    <property type="protein sequence ID" value="CDP35323.1"/>
    <property type="molecule type" value="Genomic_DNA"/>
</dbReference>
<dbReference type="Pfam" id="PF10557">
    <property type="entry name" value="Cullin_Nedd8"/>
    <property type="match status" value="1"/>
</dbReference>
<dbReference type="Pfam" id="PF00888">
    <property type="entry name" value="Cullin"/>
    <property type="match status" value="1"/>
</dbReference>
<dbReference type="InterPro" id="IPR016157">
    <property type="entry name" value="Cullin_CS"/>
</dbReference>
<dbReference type="FunFam" id="1.20.1310.10:FF:000001">
    <property type="entry name" value="Cullin 3"/>
    <property type="match status" value="1"/>
</dbReference>
<dbReference type="PhylomeDB" id="A0A060T2Z0"/>
<dbReference type="SUPFAM" id="SSF46785">
    <property type="entry name" value="Winged helix' DNA-binding domain"/>
    <property type="match status" value="1"/>
</dbReference>
<evidence type="ECO:0000259" key="6">
    <source>
        <dbReference type="PROSITE" id="PS50069"/>
    </source>
</evidence>
<dbReference type="InterPro" id="IPR001373">
    <property type="entry name" value="Cullin_N"/>
</dbReference>
<dbReference type="InterPro" id="IPR045093">
    <property type="entry name" value="Cullin"/>
</dbReference>
<dbReference type="PROSITE" id="PS01256">
    <property type="entry name" value="CULLIN_1"/>
    <property type="match status" value="1"/>
</dbReference>
<keyword evidence="2" id="KW-1017">Isopeptide bond</keyword>
<evidence type="ECO:0000256" key="1">
    <source>
        <dbReference type="ARBA" id="ARBA00006019"/>
    </source>
</evidence>
<dbReference type="AlphaFoldDB" id="A0A060T2Z0"/>
<dbReference type="Gene3D" id="1.20.1310.10">
    <property type="entry name" value="Cullin Repeats"/>
    <property type="match status" value="4"/>
</dbReference>
<dbReference type="InterPro" id="IPR059120">
    <property type="entry name" value="Cullin-like_AB"/>
</dbReference>
<gene>
    <name evidence="7" type="ORF">GNLVRS02_ARAD1C32780g</name>
</gene>
<dbReference type="InterPro" id="IPR036317">
    <property type="entry name" value="Cullin_homology_sf"/>
</dbReference>
<dbReference type="FunFam" id="1.10.10.10:FF:000014">
    <property type="entry name" value="Cullin 1"/>
    <property type="match status" value="1"/>
</dbReference>
<feature type="domain" description="Cullin family profile" evidence="6">
    <location>
        <begin position="431"/>
        <end position="665"/>
    </location>
</feature>
<dbReference type="Gene3D" id="1.10.10.10">
    <property type="entry name" value="Winged helix-like DNA-binding domain superfamily/Winged helix DNA-binding domain"/>
    <property type="match status" value="1"/>
</dbReference>
<keyword evidence="3" id="KW-0832">Ubl conjugation</keyword>
<evidence type="ECO:0000313" key="7">
    <source>
        <dbReference type="EMBL" id="CDP35323.1"/>
    </source>
</evidence>
<dbReference type="GO" id="GO:0006511">
    <property type="term" value="P:ubiquitin-dependent protein catabolic process"/>
    <property type="evidence" value="ECO:0007669"/>
    <property type="project" value="InterPro"/>
</dbReference>
<dbReference type="SMART" id="SM00182">
    <property type="entry name" value="CULLIN"/>
    <property type="match status" value="1"/>
</dbReference>
<dbReference type="FunFam" id="1.20.1310.10:FF:000002">
    <property type="entry name" value="cullin-3 isoform X1"/>
    <property type="match status" value="1"/>
</dbReference>
<dbReference type="GO" id="GO:0031461">
    <property type="term" value="C:cullin-RING ubiquitin ligase complex"/>
    <property type="evidence" value="ECO:0007669"/>
    <property type="project" value="InterPro"/>
</dbReference>
<accession>A0A060T2Z0</accession>
<evidence type="ECO:0000256" key="3">
    <source>
        <dbReference type="ARBA" id="ARBA00022843"/>
    </source>
</evidence>
<dbReference type="SUPFAM" id="SSF74788">
    <property type="entry name" value="Cullin repeat-like"/>
    <property type="match status" value="1"/>
</dbReference>
<dbReference type="InterPro" id="IPR016158">
    <property type="entry name" value="Cullin_homology"/>
</dbReference>
<reference evidence="7" key="1">
    <citation type="submission" date="2014-02" db="EMBL/GenBank/DDBJ databases">
        <authorList>
            <person name="Genoscope - CEA"/>
        </authorList>
    </citation>
    <scope>NUCLEOTIDE SEQUENCE</scope>
    <source>
        <strain evidence="7">LS3</strain>
    </source>
</reference>
<dbReference type="PANTHER" id="PTHR11932">
    <property type="entry name" value="CULLIN"/>
    <property type="match status" value="1"/>
</dbReference>
<proteinExistence type="inferred from homology"/>
<dbReference type="Gene3D" id="3.30.230.130">
    <property type="entry name" value="Cullin, Chain C, Domain 2"/>
    <property type="match status" value="1"/>
</dbReference>
<dbReference type="GO" id="GO:0031625">
    <property type="term" value="F:ubiquitin protein ligase binding"/>
    <property type="evidence" value="ECO:0007669"/>
    <property type="project" value="InterPro"/>
</dbReference>
<reference evidence="7" key="2">
    <citation type="submission" date="2014-06" db="EMBL/GenBank/DDBJ databases">
        <title>The complete genome of Blastobotrys (Arxula) adeninivorans LS3 - a yeast of biotechnological interest.</title>
        <authorList>
            <person name="Kunze G."/>
            <person name="Gaillardin C."/>
            <person name="Czernicka M."/>
            <person name="Durrens P."/>
            <person name="Martin T."/>
            <person name="Boer E."/>
            <person name="Gabaldon T."/>
            <person name="Cruz J."/>
            <person name="Talla E."/>
            <person name="Marck C."/>
            <person name="Goffeau A."/>
            <person name="Barbe V."/>
            <person name="Baret P."/>
            <person name="Baronian K."/>
            <person name="Beier S."/>
            <person name="Bleykasten C."/>
            <person name="Bode R."/>
            <person name="Casaregola S."/>
            <person name="Despons L."/>
            <person name="Fairhead C."/>
            <person name="Giersberg M."/>
            <person name="Gierski P."/>
            <person name="Hahnel U."/>
            <person name="Hartmann A."/>
            <person name="Jankowska D."/>
            <person name="Jubin C."/>
            <person name="Jung P."/>
            <person name="Lafontaine I."/>
            <person name="Leh-Louis V."/>
            <person name="Lemaire M."/>
            <person name="Marcet-Houben M."/>
            <person name="Mascher M."/>
            <person name="Morel G."/>
            <person name="Richard G.-F."/>
            <person name="Riechen J."/>
            <person name="Sacerdot C."/>
            <person name="Sarkar A."/>
            <person name="Savel G."/>
            <person name="Schacherer J."/>
            <person name="Sherman D."/>
            <person name="Straub M.-L."/>
            <person name="Stein N."/>
            <person name="Thierry A."/>
            <person name="Trautwein-Schult A."/>
            <person name="Westhof E."/>
            <person name="Worch S."/>
            <person name="Dujon B."/>
            <person name="Souciet J.-L."/>
            <person name="Wincker P."/>
            <person name="Scholz U."/>
            <person name="Neuveglise N."/>
        </authorList>
    </citation>
    <scope>NUCLEOTIDE SEQUENCE</scope>
    <source>
        <strain evidence="7">LS3</strain>
    </source>
</reference>
<evidence type="ECO:0000256" key="5">
    <source>
        <dbReference type="RuleBase" id="RU003829"/>
    </source>
</evidence>
<evidence type="ECO:0000256" key="2">
    <source>
        <dbReference type="ARBA" id="ARBA00022499"/>
    </source>
</evidence>
<comment type="similarity">
    <text evidence="1 4 5">Belongs to the cullin family.</text>
</comment>
<dbReference type="InterPro" id="IPR036390">
    <property type="entry name" value="WH_DNA-bd_sf"/>
</dbReference>
<sequence>MAFVGHQESSYRGRARWLAEMSTVRRAKIRPPKKTAYSDVDFDNSWPTLALAISQIHQKNASQLSFEELYRTAYTLVLRKFSKRLYEAVKEEVRKHLEEEVGNRLMPMVTGPENICQTNPMHFLNEVQEIWSDHCLCMKLISDIMMYLDRVYSREARLPLIYDAGLTIFRDAVLRNGSIGGQVITIILAEIKKERSGEIIDRMAIKQTVLMLESLPESKLEGESIYISDLEPSLKKATEVYYQEAAAKLLTESSDASIYINKVQQWLDEEADRCNMYLAEGTTLPAINSIVEKVLIIDRLVDVLSMDNTGIAQWLDSDRYNDLELSFKLLLRVNDRESLGGLVGAKIKSAGGGINQSALDSTEQAKQAKLEGVKDKSAILSPTAISIQWVGKVLELKDKFDKILRQCWMSDRLMESAIDRAFARFVNENARAAEFLSLFIDDHLKKSFKGKTEEEIEEILEKALVLFKFVADKDMFETYYKAHLAKRLLNNKSVSDDAERAMIAKIKNEVGTAFTSRLEGMFKDMKVSKDTMADFKGMKQAGTVDMPFDLSVNILTSTYWPQSVVSSQSQCIYPSQLEDAKSKFENFYLSRHSGRKLSWNPNLGTVDIRARFKKRTHEINLSSLAFVILMQFNELEEGQSLSYEDLKNATAIGDSELKRHLQSIAVAPRTRLLRKEPMSKNVSPGDRFYFNDKFESNMTRIKVLTVSAASKVENDSERKATMEQVDQSRQYETEAAIVRIMKARKQMDHVNLVNEVIRQLSSRFKPNTTAIKHRIDALLEREYLERDAENRTLYNYLA</sequence>
<dbReference type="Pfam" id="PF26557">
    <property type="entry name" value="Cullin_AB"/>
    <property type="match status" value="1"/>
</dbReference>
<dbReference type="PROSITE" id="PS50069">
    <property type="entry name" value="CULLIN_2"/>
    <property type="match status" value="1"/>
</dbReference>
<protein>
    <submittedName>
        <fullName evidence="7">ARAD1C32780p</fullName>
    </submittedName>
</protein>
<organism evidence="7">
    <name type="scientific">Blastobotrys adeninivorans</name>
    <name type="common">Yeast</name>
    <name type="synonym">Arxula adeninivorans</name>
    <dbReference type="NCBI Taxonomy" id="409370"/>
    <lineage>
        <taxon>Eukaryota</taxon>
        <taxon>Fungi</taxon>
        <taxon>Dikarya</taxon>
        <taxon>Ascomycota</taxon>
        <taxon>Saccharomycotina</taxon>
        <taxon>Dipodascomycetes</taxon>
        <taxon>Dipodascales</taxon>
        <taxon>Trichomonascaceae</taxon>
        <taxon>Blastobotrys</taxon>
    </lineage>
</organism>
<name>A0A060T2Z0_BLAAD</name>
<dbReference type="SUPFAM" id="SSF75632">
    <property type="entry name" value="Cullin homology domain"/>
    <property type="match status" value="1"/>
</dbReference>
<dbReference type="InterPro" id="IPR019559">
    <property type="entry name" value="Cullin_neddylation_domain"/>
</dbReference>